<reference evidence="3" key="1">
    <citation type="submission" date="2022-11" db="UniProtKB">
        <authorList>
            <consortium name="WormBaseParasite"/>
        </authorList>
    </citation>
    <scope>IDENTIFICATION</scope>
</reference>
<evidence type="ECO:0000313" key="3">
    <source>
        <dbReference type="WBParaSite" id="scf7180000419880.g4442"/>
    </source>
</evidence>
<evidence type="ECO:0000313" key="2">
    <source>
        <dbReference type="Proteomes" id="UP000887560"/>
    </source>
</evidence>
<name>A0A915NLK2_9BILA</name>
<feature type="compositionally biased region" description="Low complexity" evidence="1">
    <location>
        <begin position="57"/>
        <end position="71"/>
    </location>
</feature>
<feature type="region of interest" description="Disordered" evidence="1">
    <location>
        <begin position="40"/>
        <end position="98"/>
    </location>
</feature>
<sequence length="98" mass="11063">MFRGCCFCDCFGGIPNNRRYDQPLTPQTINRCMEAIKEHEREEKAKYSANSRRPLLPQQTTTNSISSISETIPPPNIRACSPPPSYRSSNGSIDKINK</sequence>
<dbReference type="Proteomes" id="UP000887560">
    <property type="component" value="Unplaced"/>
</dbReference>
<dbReference type="WBParaSite" id="scf7180000419880.g4442">
    <property type="protein sequence ID" value="scf7180000419880.g4442"/>
    <property type="gene ID" value="scf7180000419880.g4442"/>
</dbReference>
<organism evidence="2 3">
    <name type="scientific">Meloidogyne floridensis</name>
    <dbReference type="NCBI Taxonomy" id="298350"/>
    <lineage>
        <taxon>Eukaryota</taxon>
        <taxon>Metazoa</taxon>
        <taxon>Ecdysozoa</taxon>
        <taxon>Nematoda</taxon>
        <taxon>Chromadorea</taxon>
        <taxon>Rhabditida</taxon>
        <taxon>Tylenchina</taxon>
        <taxon>Tylenchomorpha</taxon>
        <taxon>Tylenchoidea</taxon>
        <taxon>Meloidogynidae</taxon>
        <taxon>Meloidogyninae</taxon>
        <taxon>Meloidogyne</taxon>
    </lineage>
</organism>
<protein>
    <submittedName>
        <fullName evidence="3">Uncharacterized protein</fullName>
    </submittedName>
</protein>
<keyword evidence="2" id="KW-1185">Reference proteome</keyword>
<dbReference type="AlphaFoldDB" id="A0A915NLK2"/>
<evidence type="ECO:0000256" key="1">
    <source>
        <dbReference type="SAM" id="MobiDB-lite"/>
    </source>
</evidence>
<proteinExistence type="predicted"/>
<feature type="compositionally biased region" description="Pro residues" evidence="1">
    <location>
        <begin position="72"/>
        <end position="85"/>
    </location>
</feature>
<accession>A0A915NLK2</accession>